<name>A0ABN1EIG3_9PROT</name>
<dbReference type="RefSeq" id="WP_343893233.1">
    <property type="nucleotide sequence ID" value="NZ_BAAAFZ010000003.1"/>
</dbReference>
<reference evidence="2 3" key="1">
    <citation type="journal article" date="2019" name="Int. J. Syst. Evol. Microbiol.">
        <title>The Global Catalogue of Microorganisms (GCM) 10K type strain sequencing project: providing services to taxonomists for standard genome sequencing and annotation.</title>
        <authorList>
            <consortium name="The Broad Institute Genomics Platform"/>
            <consortium name="The Broad Institute Genome Sequencing Center for Infectious Disease"/>
            <person name="Wu L."/>
            <person name="Ma J."/>
        </authorList>
    </citation>
    <scope>NUCLEOTIDE SEQUENCE [LARGE SCALE GENOMIC DNA]</scope>
    <source>
        <strain evidence="2 3">JCM 9933</strain>
    </source>
</reference>
<dbReference type="PANTHER" id="PTHR34203:SF15">
    <property type="entry name" value="SLL1173 PROTEIN"/>
    <property type="match status" value="1"/>
</dbReference>
<dbReference type="Pfam" id="PF05050">
    <property type="entry name" value="Methyltransf_21"/>
    <property type="match status" value="1"/>
</dbReference>
<dbReference type="EMBL" id="BAAAFZ010000003">
    <property type="protein sequence ID" value="GAA0567335.1"/>
    <property type="molecule type" value="Genomic_DNA"/>
</dbReference>
<dbReference type="Gene3D" id="3.40.50.150">
    <property type="entry name" value="Vaccinia Virus protein VP39"/>
    <property type="match status" value="1"/>
</dbReference>
<feature type="domain" description="Methyltransferase FkbM" evidence="1">
    <location>
        <begin position="18"/>
        <end position="182"/>
    </location>
</feature>
<sequence>MDEFGFHHTLHRPGTLLDVGAHDGAFALPFAALPASRVLAFEPLPAAFARLRAAFGDPLPSHVELRQEALGERDGEAVLSMPVLDGAPQEQWASTAKGYGAALGEPRVAERRFPVPVRRLDGFGLRDLTAAKIDAEGAEYEVLRGARETLLRCRPVLSIEIEERHRPGSTWAVPAFLDALGYDTHWEHWDAWRPMAEFDRALMHRASPNPAVFEASDPYVFVFYALPREHAEGMLARLRAAAAAGAGSPPKR</sequence>
<keyword evidence="3" id="KW-1185">Reference proteome</keyword>
<accession>A0ABN1EIG3</accession>
<comment type="caution">
    <text evidence="2">The sequence shown here is derived from an EMBL/GenBank/DDBJ whole genome shotgun (WGS) entry which is preliminary data.</text>
</comment>
<dbReference type="Proteomes" id="UP001501588">
    <property type="component" value="Unassembled WGS sequence"/>
</dbReference>
<evidence type="ECO:0000259" key="1">
    <source>
        <dbReference type="Pfam" id="PF05050"/>
    </source>
</evidence>
<dbReference type="PANTHER" id="PTHR34203">
    <property type="entry name" value="METHYLTRANSFERASE, FKBM FAMILY PROTEIN"/>
    <property type="match status" value="1"/>
</dbReference>
<dbReference type="InterPro" id="IPR029063">
    <property type="entry name" value="SAM-dependent_MTases_sf"/>
</dbReference>
<dbReference type="SUPFAM" id="SSF53335">
    <property type="entry name" value="S-adenosyl-L-methionine-dependent methyltransferases"/>
    <property type="match status" value="1"/>
</dbReference>
<proteinExistence type="predicted"/>
<dbReference type="NCBIfam" id="TIGR01444">
    <property type="entry name" value="fkbM_fam"/>
    <property type="match status" value="1"/>
</dbReference>
<organism evidence="2 3">
    <name type="scientific">Craurococcus roseus</name>
    <dbReference type="NCBI Taxonomy" id="77585"/>
    <lineage>
        <taxon>Bacteria</taxon>
        <taxon>Pseudomonadati</taxon>
        <taxon>Pseudomonadota</taxon>
        <taxon>Alphaproteobacteria</taxon>
        <taxon>Acetobacterales</taxon>
        <taxon>Acetobacteraceae</taxon>
        <taxon>Craurococcus</taxon>
    </lineage>
</organism>
<protein>
    <recommendedName>
        <fullName evidence="1">Methyltransferase FkbM domain-containing protein</fullName>
    </recommendedName>
</protein>
<dbReference type="InterPro" id="IPR052514">
    <property type="entry name" value="SAM-dependent_MTase"/>
</dbReference>
<evidence type="ECO:0000313" key="2">
    <source>
        <dbReference type="EMBL" id="GAA0567335.1"/>
    </source>
</evidence>
<gene>
    <name evidence="2" type="ORF">GCM10009416_01690</name>
</gene>
<dbReference type="InterPro" id="IPR006342">
    <property type="entry name" value="FkbM_mtfrase"/>
</dbReference>
<evidence type="ECO:0000313" key="3">
    <source>
        <dbReference type="Proteomes" id="UP001501588"/>
    </source>
</evidence>